<dbReference type="Pfam" id="PF10568">
    <property type="entry name" value="Tom37"/>
    <property type="match status" value="1"/>
</dbReference>
<dbReference type="InterPro" id="IPR001650">
    <property type="entry name" value="Helicase_C-like"/>
</dbReference>
<dbReference type="InterPro" id="IPR014001">
    <property type="entry name" value="Helicase_ATP-bd"/>
</dbReference>
<feature type="domain" description="Helicase C-terminal" evidence="8">
    <location>
        <begin position="452"/>
        <end position="590"/>
    </location>
</feature>
<dbReference type="STRING" id="29170.A0A368G039"/>
<comment type="catalytic activity">
    <reaction evidence="6">
        <text>ATP + H2O = ADP + phosphate + H(+)</text>
        <dbReference type="Rhea" id="RHEA:13065"/>
        <dbReference type="ChEBI" id="CHEBI:15377"/>
        <dbReference type="ChEBI" id="CHEBI:15378"/>
        <dbReference type="ChEBI" id="CHEBI:30616"/>
        <dbReference type="ChEBI" id="CHEBI:43474"/>
        <dbReference type="ChEBI" id="CHEBI:456216"/>
        <dbReference type="EC" id="3.6.4.13"/>
    </reaction>
</comment>
<keyword evidence="3 6" id="KW-0378">Hydrolase</keyword>
<keyword evidence="4 6" id="KW-0067">ATP-binding</keyword>
<dbReference type="Pfam" id="PF00271">
    <property type="entry name" value="Helicase_C"/>
    <property type="match status" value="2"/>
</dbReference>
<dbReference type="InterPro" id="IPR027417">
    <property type="entry name" value="P-loop_NTPase"/>
</dbReference>
<evidence type="ECO:0000256" key="1">
    <source>
        <dbReference type="ARBA" id="ARBA00009170"/>
    </source>
</evidence>
<dbReference type="CDD" id="cd18787">
    <property type="entry name" value="SF2_C_DEAD"/>
    <property type="match status" value="2"/>
</dbReference>
<evidence type="ECO:0000313" key="9">
    <source>
        <dbReference type="EMBL" id="RCN37794.1"/>
    </source>
</evidence>
<comment type="similarity">
    <text evidence="1">Belongs to the metaxin family.</text>
</comment>
<dbReference type="EC" id="3.6.4.13" evidence="6"/>
<dbReference type="GO" id="GO:0003723">
    <property type="term" value="F:RNA binding"/>
    <property type="evidence" value="ECO:0007669"/>
    <property type="project" value="UniProtKB-UniRule"/>
</dbReference>
<dbReference type="SUPFAM" id="SSF47616">
    <property type="entry name" value="GST C-terminal domain-like"/>
    <property type="match status" value="1"/>
</dbReference>
<dbReference type="EMBL" id="JOJR01000442">
    <property type="protein sequence ID" value="RCN37794.1"/>
    <property type="molecule type" value="Genomic_DNA"/>
</dbReference>
<dbReference type="SMART" id="SM00487">
    <property type="entry name" value="DEXDc"/>
    <property type="match status" value="1"/>
</dbReference>
<dbReference type="Proteomes" id="UP000252519">
    <property type="component" value="Unassembled WGS sequence"/>
</dbReference>
<feature type="domain" description="Helicase ATP-binding" evidence="7">
    <location>
        <begin position="75"/>
        <end position="266"/>
    </location>
</feature>
<accession>A0A368G039</accession>
<keyword evidence="5 6" id="KW-0694">RNA-binding</keyword>
<dbReference type="AlphaFoldDB" id="A0A368G039"/>
<dbReference type="GO" id="GO:0016787">
    <property type="term" value="F:hydrolase activity"/>
    <property type="evidence" value="ECO:0007669"/>
    <property type="project" value="UniProtKB-KW"/>
</dbReference>
<dbReference type="GO" id="GO:0005524">
    <property type="term" value="F:ATP binding"/>
    <property type="evidence" value="ECO:0007669"/>
    <property type="project" value="UniProtKB-UniRule"/>
</dbReference>
<evidence type="ECO:0000256" key="2">
    <source>
        <dbReference type="ARBA" id="ARBA00022741"/>
    </source>
</evidence>
<dbReference type="SFLD" id="SFLDG01180">
    <property type="entry name" value="SUF1"/>
    <property type="match status" value="1"/>
</dbReference>
<dbReference type="InterPro" id="IPR019564">
    <property type="entry name" value="Sam37/metaxin_N"/>
</dbReference>
<feature type="domain" description="Helicase C-terminal" evidence="8">
    <location>
        <begin position="309"/>
        <end position="461"/>
    </location>
</feature>
<dbReference type="GO" id="GO:0001401">
    <property type="term" value="C:SAM complex"/>
    <property type="evidence" value="ECO:0007669"/>
    <property type="project" value="InterPro"/>
</dbReference>
<keyword evidence="6 9" id="KW-0347">Helicase</keyword>
<comment type="similarity">
    <text evidence="6">Belongs to the DEAD box helicase family.</text>
</comment>
<dbReference type="InterPro" id="IPR040079">
    <property type="entry name" value="Glutathione_S-Trfase"/>
</dbReference>
<evidence type="ECO:0000256" key="5">
    <source>
        <dbReference type="ARBA" id="ARBA00022884"/>
    </source>
</evidence>
<dbReference type="Gene3D" id="1.20.1050.10">
    <property type="match status" value="1"/>
</dbReference>
<dbReference type="PROSITE" id="PS51192">
    <property type="entry name" value="HELICASE_ATP_BIND_1"/>
    <property type="match status" value="1"/>
</dbReference>
<dbReference type="SMART" id="SM00490">
    <property type="entry name" value="HELICc"/>
    <property type="match status" value="2"/>
</dbReference>
<dbReference type="InterPro" id="IPR011545">
    <property type="entry name" value="DEAD/DEAH_box_helicase_dom"/>
</dbReference>
<sequence>MKMAKPAIATFFSVTTSWVSNATLFPAEIVKENLAEFSYINGLPEPIANLVKEKIESWFPVQKAVLPCLLKDIVVIPVIRPRDIAISAPTGSGKTLCYVLPILAQIGTHPRGQLRALVVVPVQTLVKQIEQEFKSFNACGAVISALSGATDFRKEQQNLAPEGVCISDVIISTPGRLMDHLTNPSSGIKLDSLRFLVVDEADRMGTMVRQEWLAVVERRSGGLMRATCLADILATRWAPRKILLSATLSRDVEELHMWNLHQPRLFRADESKSKEVGVDLHALDHVSGALSLPSSIRHTVLAVEQKFHPLMLYLKIMENDWKRVLVFTNEKESSLRLSILISRLAKSRFTVEQLTGDLFGNRRAKVLKRFKNGTTRVLICSDVLSRGVDVEAVDCVVNYDLPKNDRLFVHRAGRTGRAGKSGHVLSLADGEARKIFVKNVLKKNGLWVNAEEVVVEKQTLEPHLHRYEKALAHLKRTVEEKKAANSSKVRSHGRKKRKILVFETRVLICSDVLSRGVDVEAVDCVVNYDLPKNDRLFVHRAGRTGRAGKSGHVLSLADGEARKIFVKNVLKKNGLWVNAEEIVVEKQTLEPHLHRYEKALAYLKRTIEEKKAANSSNKKGKVSGFAYRKKARYQMIKEKLKSRGQKSWKKEKKDSGDLCAFDTSCTFGTFSPALFIPSPIFEQLLKVLHMSGLLTEIVSDSLALNASQEWEDVFLYTPFLNDQALSYEYAECLAAQAFLRMAHLSYFVKQRPNAEFISPTGKVPLLKVRRTLIPEFSGIVDFVAKKGVKLCAHLSDAQVAEMRAHMSVMDVLLRNVEMYVMWKHNETYTQLTRYRYGSVYKWPLNWILPAMKRREILIKLHDSGWADRSTEEVLEQYEKALRALSSQLGSKPYLFGNQPTEADALLFGHLFTIITMSLPCLDLKNAILNYTNLQDFVTRVETEYFKI</sequence>
<evidence type="ECO:0000259" key="7">
    <source>
        <dbReference type="PROSITE" id="PS51192"/>
    </source>
</evidence>
<keyword evidence="2 6" id="KW-0547">Nucleotide-binding</keyword>
<comment type="function">
    <text evidence="6">RNA helicase.</text>
</comment>
<keyword evidence="10" id="KW-1185">Reference proteome</keyword>
<reference evidence="9 10" key="1">
    <citation type="submission" date="2014-10" db="EMBL/GenBank/DDBJ databases">
        <title>Draft genome of the hookworm Ancylostoma caninum.</title>
        <authorList>
            <person name="Mitreva M."/>
        </authorList>
    </citation>
    <scope>NUCLEOTIDE SEQUENCE [LARGE SCALE GENOMIC DNA]</scope>
    <source>
        <strain evidence="9 10">Baltimore</strain>
    </source>
</reference>
<evidence type="ECO:0000259" key="8">
    <source>
        <dbReference type="PROSITE" id="PS51194"/>
    </source>
</evidence>
<evidence type="ECO:0000256" key="6">
    <source>
        <dbReference type="RuleBase" id="RU365068"/>
    </source>
</evidence>
<dbReference type="Pfam" id="PF17171">
    <property type="entry name" value="GST_C_6"/>
    <property type="match status" value="1"/>
</dbReference>
<name>A0A368G039_ANCCA</name>
<evidence type="ECO:0000256" key="3">
    <source>
        <dbReference type="ARBA" id="ARBA00022801"/>
    </source>
</evidence>
<organism evidence="9 10">
    <name type="scientific">Ancylostoma caninum</name>
    <name type="common">Dog hookworm</name>
    <dbReference type="NCBI Taxonomy" id="29170"/>
    <lineage>
        <taxon>Eukaryota</taxon>
        <taxon>Metazoa</taxon>
        <taxon>Ecdysozoa</taxon>
        <taxon>Nematoda</taxon>
        <taxon>Chromadorea</taxon>
        <taxon>Rhabditida</taxon>
        <taxon>Rhabditina</taxon>
        <taxon>Rhabditomorpha</taxon>
        <taxon>Strongyloidea</taxon>
        <taxon>Ancylostomatidae</taxon>
        <taxon>Ancylostomatinae</taxon>
        <taxon>Ancylostoma</taxon>
    </lineage>
</organism>
<proteinExistence type="inferred from homology"/>
<dbReference type="InterPro" id="IPR033468">
    <property type="entry name" value="Metaxin_GST"/>
</dbReference>
<dbReference type="PANTHER" id="PTHR24031">
    <property type="entry name" value="RNA HELICASE"/>
    <property type="match status" value="1"/>
</dbReference>
<dbReference type="OrthoDB" id="198787at2759"/>
<gene>
    <name evidence="9" type="ORF">ANCCAN_16308</name>
</gene>
<protein>
    <recommendedName>
        <fullName evidence="6">ATP-dependent RNA helicase</fullName>
        <ecNumber evidence="6">3.6.4.13</ecNumber>
    </recommendedName>
</protein>
<dbReference type="CDD" id="cd17956">
    <property type="entry name" value="DEADc_DDX51"/>
    <property type="match status" value="1"/>
</dbReference>
<dbReference type="SUPFAM" id="SSF52540">
    <property type="entry name" value="P-loop containing nucleoside triphosphate hydrolases"/>
    <property type="match status" value="2"/>
</dbReference>
<dbReference type="SFLD" id="SFLDS00019">
    <property type="entry name" value="Glutathione_Transferase_(cytos"/>
    <property type="match status" value="1"/>
</dbReference>
<comment type="domain">
    <text evidence="6">The Q motif is unique to and characteristic of the DEAD box family of RNA helicases and controls ATP binding and hydrolysis.</text>
</comment>
<dbReference type="InterPro" id="IPR036282">
    <property type="entry name" value="Glutathione-S-Trfase_C_sf"/>
</dbReference>
<evidence type="ECO:0000313" key="10">
    <source>
        <dbReference type="Proteomes" id="UP000252519"/>
    </source>
</evidence>
<dbReference type="Gene3D" id="3.40.50.300">
    <property type="entry name" value="P-loop containing nucleotide triphosphate hydrolases"/>
    <property type="match status" value="3"/>
</dbReference>
<dbReference type="GO" id="GO:0003724">
    <property type="term" value="F:RNA helicase activity"/>
    <property type="evidence" value="ECO:0007669"/>
    <property type="project" value="UniProtKB-EC"/>
</dbReference>
<evidence type="ECO:0000256" key="4">
    <source>
        <dbReference type="ARBA" id="ARBA00022840"/>
    </source>
</evidence>
<comment type="caution">
    <text evidence="9">The sequence shown here is derived from an EMBL/GenBank/DDBJ whole genome shotgun (WGS) entry which is preliminary data.</text>
</comment>
<dbReference type="PROSITE" id="PS51194">
    <property type="entry name" value="HELICASE_CTER"/>
    <property type="match status" value="2"/>
</dbReference>
<dbReference type="Pfam" id="PF00270">
    <property type="entry name" value="DEAD"/>
    <property type="match status" value="1"/>
</dbReference>